<dbReference type="EC" id="1.8.3.2" evidence="2"/>
<evidence type="ECO:0000256" key="6">
    <source>
        <dbReference type="ARBA" id="ARBA00023157"/>
    </source>
</evidence>
<keyword evidence="5" id="KW-0560">Oxidoreductase</keyword>
<evidence type="ECO:0000256" key="2">
    <source>
        <dbReference type="ARBA" id="ARBA00012512"/>
    </source>
</evidence>
<dbReference type="SUPFAM" id="SSF69000">
    <property type="entry name" value="FAD-dependent thiol oxidase"/>
    <property type="match status" value="1"/>
</dbReference>
<organism evidence="8">
    <name type="scientific">viral metagenome</name>
    <dbReference type="NCBI Taxonomy" id="1070528"/>
    <lineage>
        <taxon>unclassified sequences</taxon>
        <taxon>metagenomes</taxon>
        <taxon>organismal metagenomes</taxon>
    </lineage>
</organism>
<evidence type="ECO:0000313" key="8">
    <source>
        <dbReference type="EMBL" id="QHT16497.1"/>
    </source>
</evidence>
<name>A0A6C0DJ00_9ZZZZ</name>
<protein>
    <recommendedName>
        <fullName evidence="2">thiol oxidase</fullName>
        <ecNumber evidence="2">1.8.3.2</ecNumber>
    </recommendedName>
</protein>
<dbReference type="EMBL" id="MN739626">
    <property type="protein sequence ID" value="QHT16497.1"/>
    <property type="molecule type" value="Genomic_DNA"/>
</dbReference>
<evidence type="ECO:0000256" key="1">
    <source>
        <dbReference type="ARBA" id="ARBA00001974"/>
    </source>
</evidence>
<feature type="domain" description="ERV/ALR sulfhydryl oxidase" evidence="7">
    <location>
        <begin position="1"/>
        <end position="113"/>
    </location>
</feature>
<keyword evidence="6" id="KW-1015">Disulfide bond</keyword>
<evidence type="ECO:0000259" key="7">
    <source>
        <dbReference type="PROSITE" id="PS51324"/>
    </source>
</evidence>
<dbReference type="GO" id="GO:0016972">
    <property type="term" value="F:thiol oxidase activity"/>
    <property type="evidence" value="ECO:0007669"/>
    <property type="project" value="UniProtKB-EC"/>
</dbReference>
<dbReference type="InterPro" id="IPR017905">
    <property type="entry name" value="ERV/ALR_sulphydryl_oxidase"/>
</dbReference>
<keyword evidence="4" id="KW-0274">FAD</keyword>
<comment type="cofactor">
    <cofactor evidence="1">
        <name>FAD</name>
        <dbReference type="ChEBI" id="CHEBI:57692"/>
    </cofactor>
</comment>
<dbReference type="Gene3D" id="1.20.120.310">
    <property type="entry name" value="ERV/ALR sulfhydryl oxidase domain"/>
    <property type="match status" value="1"/>
</dbReference>
<dbReference type="Pfam" id="PF04777">
    <property type="entry name" value="Evr1_Alr"/>
    <property type="match status" value="1"/>
</dbReference>
<proteinExistence type="predicted"/>
<keyword evidence="3" id="KW-0285">Flavoprotein</keyword>
<reference evidence="8" key="1">
    <citation type="journal article" date="2020" name="Nature">
        <title>Giant virus diversity and host interactions through global metagenomics.</title>
        <authorList>
            <person name="Schulz F."/>
            <person name="Roux S."/>
            <person name="Paez-Espino D."/>
            <person name="Jungbluth S."/>
            <person name="Walsh D.A."/>
            <person name="Denef V.J."/>
            <person name="McMahon K.D."/>
            <person name="Konstantinidis K.T."/>
            <person name="Eloe-Fadrosh E.A."/>
            <person name="Kyrpides N.C."/>
            <person name="Woyke T."/>
        </authorList>
    </citation>
    <scope>NUCLEOTIDE SEQUENCE</scope>
    <source>
        <strain evidence="8">GVMAG-M-3300023174-189</strain>
    </source>
</reference>
<sequence length="158" mass="18363">MVSPSEWGPGAWALLHGIAERVGNHSNHLLIQDERNELKLTLRHFWALLPCLKCQKHYKEWLLKNNPDSWIQGPFGSDLQDSMRNWVFRLHENVNSSRSIESGFLLEQMKELFSSVSLREKANGLKSFYQKGLDARTLKAEDWKLAWKHLDLLLRAIG</sequence>
<dbReference type="AlphaFoldDB" id="A0A6C0DJ00"/>
<evidence type="ECO:0000256" key="4">
    <source>
        <dbReference type="ARBA" id="ARBA00022827"/>
    </source>
</evidence>
<evidence type="ECO:0000256" key="3">
    <source>
        <dbReference type="ARBA" id="ARBA00022630"/>
    </source>
</evidence>
<dbReference type="PROSITE" id="PS51324">
    <property type="entry name" value="ERV_ALR"/>
    <property type="match status" value="1"/>
</dbReference>
<evidence type="ECO:0000256" key="5">
    <source>
        <dbReference type="ARBA" id="ARBA00023002"/>
    </source>
</evidence>
<accession>A0A6C0DJ00</accession>
<dbReference type="InterPro" id="IPR036774">
    <property type="entry name" value="ERV/ALR_sulphydryl_oxid_sf"/>
</dbReference>